<name>A0A517N0F2_9BACT</name>
<accession>A0A517N0F2</accession>
<feature type="region of interest" description="Disordered" evidence="1">
    <location>
        <begin position="1076"/>
        <end position="1095"/>
    </location>
</feature>
<dbReference type="InterPro" id="IPR001466">
    <property type="entry name" value="Beta-lactam-related"/>
</dbReference>
<dbReference type="Pfam" id="PF00144">
    <property type="entry name" value="Beta-lactamase"/>
    <property type="match status" value="1"/>
</dbReference>
<feature type="domain" description="Beta-lactamase-related" evidence="2">
    <location>
        <begin position="61"/>
        <end position="391"/>
    </location>
</feature>
<evidence type="ECO:0000259" key="2">
    <source>
        <dbReference type="Pfam" id="PF00144"/>
    </source>
</evidence>
<dbReference type="KEGG" id="amob:HG15A2_39500"/>
<dbReference type="Proteomes" id="UP000319852">
    <property type="component" value="Chromosome"/>
</dbReference>
<dbReference type="PANTHER" id="PTHR46825">
    <property type="entry name" value="D-ALANYL-D-ALANINE-CARBOXYPEPTIDASE/ENDOPEPTIDASE AMPH"/>
    <property type="match status" value="1"/>
</dbReference>
<evidence type="ECO:0000313" key="3">
    <source>
        <dbReference type="EMBL" id="QDT00611.1"/>
    </source>
</evidence>
<sequence>MGTVKKSRMNNRTRNRQPSQCNRYRRGFEHLEDRRVMAVLLGSSTFDAGVMGDNFEFLSNGAAVGYGYAINAGGTVNAATGGDGLARTAANMPITNFNSLTEMEVSSVSKTITATAILHKLQSMPGGLDAQLNTRLVDYLPSDWNPGSNVQNVSLRHLLTHSSGFLEVGNSIGVDFNSYGNNNFANLEALVEAGLPAPTIAADSVYDTPRWNPSYNNANFSLLAKVVLPKLINPASNLTANTLFGPDLISGIIYKNYVKDNIFDPMGITGADMKTNLANPAVGYNLATANANAGLNQSDLTNTGGAFGWKLKARELATFLDAIEHDNSILWSSTRNMRDQQELGWFASSDNFGTTYSHNGATGGSAGNFRSQIASFPGDIQASYLMNSESTNLPGGSTGQMMKTAYLNGWTDLTVGGTSGDDNFVLRLDNTGLKPSVEVVLNGNVEFTHWVSTLDSVTINGGFGSDTFTIEGWNSAIDLDINGGWGNDSVSVLPGVKNIEMVSGLTFNGGFNTDTITINDQSNPYSNVSLSRMYTISDSGVSRFRAHPFQPANPGLFLPVSIAYSGVESADIRTGGQADIVNVASALSGVMNVRTMAGNDLITVGASLGNLEEFDNTYIDGGTGGDTVRIFDHNESGSELSTAHYDIDDHSVSRYTTTFGFVTPGGPTTYDVNFSNAENLELTTTDFVDSIRVHATTEGLTTINGGAGNDRLYASPDDQNMELVDDLTFNGDAGIDKLFISDQNNPYGFGLSDDYDVSASRVIRGKADIYLIGTPANINVDYSSVEDLTLSTGSQGDTVDVESTPWTRALIKTGDGDDVVNASPMDRNMELVDGLEVDGGSGADTFNVFDQNNPYELPGGGKYTITPEEIGRYEEHVLFDNVAIPIDVQYGDIETVTLASGNQGDEFTVDGTAGVGTLSLDGNGGADEFYVVGPAFEQINIAGDFPIFAPGDQLHVNEDALYETTVVPGLYVVGSGAVTIESSTVSYSGIETMDLQEQLYGKPGDFDEDGDVDGVDLTHASKGWHERFGDEVAENALDGFNFLTWQQNYGNTLPRTELTRTVSLVVADEPLGGDLSPLGLASNAQSGESEEESEEVVWGWPVAEDNAVVTRKAAAVDASFAVREDAEATSLVGKQEATGGNWQEASDEAFADWALEGVV</sequence>
<protein>
    <submittedName>
        <fullName evidence="3">Beta-lactamase</fullName>
    </submittedName>
</protein>
<dbReference type="PANTHER" id="PTHR46825:SF8">
    <property type="entry name" value="BETA-LACTAMASE-RELATED"/>
    <property type="match status" value="1"/>
</dbReference>
<organism evidence="3 4">
    <name type="scientific">Adhaeretor mobilis</name>
    <dbReference type="NCBI Taxonomy" id="1930276"/>
    <lineage>
        <taxon>Bacteria</taxon>
        <taxon>Pseudomonadati</taxon>
        <taxon>Planctomycetota</taxon>
        <taxon>Planctomycetia</taxon>
        <taxon>Pirellulales</taxon>
        <taxon>Lacipirellulaceae</taxon>
        <taxon>Adhaeretor</taxon>
    </lineage>
</organism>
<dbReference type="PRINTS" id="PR00313">
    <property type="entry name" value="CABNDNGRPT"/>
</dbReference>
<evidence type="ECO:0000256" key="1">
    <source>
        <dbReference type="SAM" id="MobiDB-lite"/>
    </source>
</evidence>
<evidence type="ECO:0000313" key="4">
    <source>
        <dbReference type="Proteomes" id="UP000319852"/>
    </source>
</evidence>
<dbReference type="EMBL" id="CP036263">
    <property type="protein sequence ID" value="QDT00611.1"/>
    <property type="molecule type" value="Genomic_DNA"/>
</dbReference>
<dbReference type="InterPro" id="IPR050491">
    <property type="entry name" value="AmpC-like"/>
</dbReference>
<dbReference type="InterPro" id="IPR012338">
    <property type="entry name" value="Beta-lactam/transpept-like"/>
</dbReference>
<keyword evidence="4" id="KW-1185">Reference proteome</keyword>
<dbReference type="Gene3D" id="3.40.710.10">
    <property type="entry name" value="DD-peptidase/beta-lactamase superfamily"/>
    <property type="match status" value="1"/>
</dbReference>
<proteinExistence type="predicted"/>
<reference evidence="3 4" key="1">
    <citation type="submission" date="2019-02" db="EMBL/GenBank/DDBJ databases">
        <title>Deep-cultivation of Planctomycetes and their phenomic and genomic characterization uncovers novel biology.</title>
        <authorList>
            <person name="Wiegand S."/>
            <person name="Jogler M."/>
            <person name="Boedeker C."/>
            <person name="Pinto D."/>
            <person name="Vollmers J."/>
            <person name="Rivas-Marin E."/>
            <person name="Kohn T."/>
            <person name="Peeters S.H."/>
            <person name="Heuer A."/>
            <person name="Rast P."/>
            <person name="Oberbeckmann S."/>
            <person name="Bunk B."/>
            <person name="Jeske O."/>
            <person name="Meyerdierks A."/>
            <person name="Storesund J.E."/>
            <person name="Kallscheuer N."/>
            <person name="Luecker S."/>
            <person name="Lage O.M."/>
            <person name="Pohl T."/>
            <person name="Merkel B.J."/>
            <person name="Hornburger P."/>
            <person name="Mueller R.-W."/>
            <person name="Bruemmer F."/>
            <person name="Labrenz M."/>
            <person name="Spormann A.M."/>
            <person name="Op den Camp H."/>
            <person name="Overmann J."/>
            <person name="Amann R."/>
            <person name="Jetten M.S.M."/>
            <person name="Mascher T."/>
            <person name="Medema M.H."/>
            <person name="Devos D.P."/>
            <person name="Kaster A.-K."/>
            <person name="Ovreas L."/>
            <person name="Rohde M."/>
            <person name="Galperin M.Y."/>
            <person name="Jogler C."/>
        </authorList>
    </citation>
    <scope>NUCLEOTIDE SEQUENCE [LARGE SCALE GENOMIC DNA]</scope>
    <source>
        <strain evidence="3 4">HG15A2</strain>
    </source>
</reference>
<dbReference type="AlphaFoldDB" id="A0A517N0F2"/>
<dbReference type="SUPFAM" id="SSF56601">
    <property type="entry name" value="beta-lactamase/transpeptidase-like"/>
    <property type="match status" value="1"/>
</dbReference>
<gene>
    <name evidence="3" type="ORF">HG15A2_39500</name>
</gene>